<name>A0A329CG02_9BURK</name>
<sequence length="88" mass="10657">MEPEEFWFTMENRRWAYPYDVRGQRRPFAEMPRHVWQLADDVCRSLAAFAREAGAYGRTSTPLEDFRWADFFRSMLPLPSGDEQFRRF</sequence>
<dbReference type="Pfam" id="PF08857">
    <property type="entry name" value="ParBc_2"/>
    <property type="match status" value="1"/>
</dbReference>
<organism evidence="1 2">
    <name type="scientific">Paraburkholderia bryophila</name>
    <dbReference type="NCBI Taxonomy" id="420952"/>
    <lineage>
        <taxon>Bacteria</taxon>
        <taxon>Pseudomonadati</taxon>
        <taxon>Pseudomonadota</taxon>
        <taxon>Betaproteobacteria</taxon>
        <taxon>Burkholderiales</taxon>
        <taxon>Burkholderiaceae</taxon>
        <taxon>Paraburkholderia</taxon>
    </lineage>
</organism>
<dbReference type="InterPro" id="IPR036086">
    <property type="entry name" value="ParB/Sulfiredoxin_sf"/>
</dbReference>
<reference evidence="1 2" key="1">
    <citation type="submission" date="2018-06" db="EMBL/GenBank/DDBJ databases">
        <title>Genomic Encyclopedia of Type Strains, Phase III (KMG-III): the genomes of soil and plant-associated and newly described type strains.</title>
        <authorList>
            <person name="Whitman W."/>
        </authorList>
    </citation>
    <scope>NUCLEOTIDE SEQUENCE [LARGE SCALE GENOMIC DNA]</scope>
    <source>
        <strain evidence="1 2">LMG 23644</strain>
    </source>
</reference>
<comment type="caution">
    <text evidence="1">The sequence shown here is derived from an EMBL/GenBank/DDBJ whole genome shotgun (WGS) entry which is preliminary data.</text>
</comment>
<gene>
    <name evidence="1" type="ORF">BX591_10797</name>
</gene>
<evidence type="ECO:0000313" key="2">
    <source>
        <dbReference type="Proteomes" id="UP000248918"/>
    </source>
</evidence>
<dbReference type="SUPFAM" id="SSF110849">
    <property type="entry name" value="ParB/Sulfiredoxin"/>
    <property type="match status" value="1"/>
</dbReference>
<dbReference type="EMBL" id="QLTK01000007">
    <property type="protein sequence ID" value="RAS33180.1"/>
    <property type="molecule type" value="Genomic_DNA"/>
</dbReference>
<protein>
    <submittedName>
        <fullName evidence="1">Putative ParB-like nuclease</fullName>
    </submittedName>
</protein>
<dbReference type="Gene3D" id="3.90.1530.10">
    <property type="entry name" value="Conserved hypothetical protein from pyrococcus furiosus pfu- 392566-001, ParB domain"/>
    <property type="match status" value="1"/>
</dbReference>
<dbReference type="CDD" id="cd16390">
    <property type="entry name" value="ParB_N_Srx_like"/>
    <property type="match status" value="1"/>
</dbReference>
<dbReference type="AlphaFoldDB" id="A0A329CG02"/>
<dbReference type="Gene3D" id="1.10.8.10">
    <property type="entry name" value="DNA helicase RuvA subunit, C-terminal domain"/>
    <property type="match status" value="1"/>
</dbReference>
<accession>A0A329CG02</accession>
<dbReference type="Proteomes" id="UP000248918">
    <property type="component" value="Unassembled WGS sequence"/>
</dbReference>
<proteinExistence type="predicted"/>
<dbReference type="InterPro" id="IPR014956">
    <property type="entry name" value="ParBc_2"/>
</dbReference>
<evidence type="ECO:0000313" key="1">
    <source>
        <dbReference type="EMBL" id="RAS33180.1"/>
    </source>
</evidence>